<feature type="compositionally biased region" description="Acidic residues" evidence="1">
    <location>
        <begin position="39"/>
        <end position="57"/>
    </location>
</feature>
<reference evidence="3" key="1">
    <citation type="submission" date="2023-01" db="EMBL/GenBank/DDBJ databases">
        <title>Key to firefly adult light organ development and bioluminescence: homeobox transcription factors regulate luciferase expression and transportation to peroxisome.</title>
        <authorList>
            <person name="Fu X."/>
        </authorList>
    </citation>
    <scope>NUCLEOTIDE SEQUENCE [LARGE SCALE GENOMIC DNA]</scope>
</reference>
<feature type="compositionally biased region" description="Polar residues" evidence="1">
    <location>
        <begin position="61"/>
        <end position="85"/>
    </location>
</feature>
<feature type="region of interest" description="Disordered" evidence="1">
    <location>
        <begin position="18"/>
        <end position="85"/>
    </location>
</feature>
<feature type="compositionally biased region" description="Acidic residues" evidence="1">
    <location>
        <begin position="20"/>
        <end position="30"/>
    </location>
</feature>
<keyword evidence="3" id="KW-1185">Reference proteome</keyword>
<name>A0AAN7Q9V4_9COLE</name>
<dbReference type="Proteomes" id="UP001353858">
    <property type="component" value="Unassembled WGS sequence"/>
</dbReference>
<evidence type="ECO:0000256" key="1">
    <source>
        <dbReference type="SAM" id="MobiDB-lite"/>
    </source>
</evidence>
<gene>
    <name evidence="2" type="ORF">RN001_003768</name>
</gene>
<dbReference type="EMBL" id="JARPUR010000001">
    <property type="protein sequence ID" value="KAK4887497.1"/>
    <property type="molecule type" value="Genomic_DNA"/>
</dbReference>
<sequence>MSERRIKKRYSTEELRRMLEDDEIQDDFSDDNQNSDPDFIVDSDTDVDESIQSENAEEAGSMTTSVTPVLTNNVEPTVSSNTNDDVVTWSTLNDSYVSKMDISFSSESSDSSLDEVVEIVDVLERPRNFKRRPNAFQQYNESEFRQRFRLSKATVQVLIDSLSAQLERNTERNLPLSPENQVLISLGFYATGKLSL</sequence>
<accession>A0AAN7Q9V4</accession>
<dbReference type="AlphaFoldDB" id="A0AAN7Q9V4"/>
<protein>
    <submittedName>
        <fullName evidence="2">Uncharacterized protein</fullName>
    </submittedName>
</protein>
<comment type="caution">
    <text evidence="2">The sequence shown here is derived from an EMBL/GenBank/DDBJ whole genome shotgun (WGS) entry which is preliminary data.</text>
</comment>
<evidence type="ECO:0000313" key="2">
    <source>
        <dbReference type="EMBL" id="KAK4887497.1"/>
    </source>
</evidence>
<evidence type="ECO:0000313" key="3">
    <source>
        <dbReference type="Proteomes" id="UP001353858"/>
    </source>
</evidence>
<proteinExistence type="predicted"/>
<organism evidence="2 3">
    <name type="scientific">Aquatica leii</name>
    <dbReference type="NCBI Taxonomy" id="1421715"/>
    <lineage>
        <taxon>Eukaryota</taxon>
        <taxon>Metazoa</taxon>
        <taxon>Ecdysozoa</taxon>
        <taxon>Arthropoda</taxon>
        <taxon>Hexapoda</taxon>
        <taxon>Insecta</taxon>
        <taxon>Pterygota</taxon>
        <taxon>Neoptera</taxon>
        <taxon>Endopterygota</taxon>
        <taxon>Coleoptera</taxon>
        <taxon>Polyphaga</taxon>
        <taxon>Elateriformia</taxon>
        <taxon>Elateroidea</taxon>
        <taxon>Lampyridae</taxon>
        <taxon>Luciolinae</taxon>
        <taxon>Aquatica</taxon>
    </lineage>
</organism>